<organism evidence="1 2">
    <name type="scientific">Amblyomma americanum</name>
    <name type="common">Lone star tick</name>
    <dbReference type="NCBI Taxonomy" id="6943"/>
    <lineage>
        <taxon>Eukaryota</taxon>
        <taxon>Metazoa</taxon>
        <taxon>Ecdysozoa</taxon>
        <taxon>Arthropoda</taxon>
        <taxon>Chelicerata</taxon>
        <taxon>Arachnida</taxon>
        <taxon>Acari</taxon>
        <taxon>Parasitiformes</taxon>
        <taxon>Ixodida</taxon>
        <taxon>Ixodoidea</taxon>
        <taxon>Ixodidae</taxon>
        <taxon>Amblyomminae</taxon>
        <taxon>Amblyomma</taxon>
    </lineage>
</organism>
<dbReference type="AlphaFoldDB" id="A0AAQ4DH02"/>
<protein>
    <submittedName>
        <fullName evidence="1">Uncharacterized protein</fullName>
    </submittedName>
</protein>
<name>A0AAQ4DH02_AMBAM</name>
<dbReference type="EMBL" id="JARKHS020030791">
    <property type="protein sequence ID" value="KAK8761742.1"/>
    <property type="molecule type" value="Genomic_DNA"/>
</dbReference>
<evidence type="ECO:0000313" key="2">
    <source>
        <dbReference type="Proteomes" id="UP001321473"/>
    </source>
</evidence>
<gene>
    <name evidence="1" type="ORF">V5799_026991</name>
</gene>
<comment type="caution">
    <text evidence="1">The sequence shown here is derived from an EMBL/GenBank/DDBJ whole genome shotgun (WGS) entry which is preliminary data.</text>
</comment>
<keyword evidence="2" id="KW-1185">Reference proteome</keyword>
<sequence>MVEAGLQRIERLYFTHTVISHRAVVILQGACPRMKQTSIILHGRDFGCASALNNCVASLKVLQRTKPFDIMLRLVLTDE</sequence>
<reference evidence="1 2" key="1">
    <citation type="journal article" date="2023" name="Arcadia Sci">
        <title>De novo assembly of a long-read Amblyomma americanum tick genome.</title>
        <authorList>
            <person name="Chou S."/>
            <person name="Poskanzer K.E."/>
            <person name="Rollins M."/>
            <person name="Thuy-Boun P.S."/>
        </authorList>
    </citation>
    <scope>NUCLEOTIDE SEQUENCE [LARGE SCALE GENOMIC DNA]</scope>
    <source>
        <strain evidence="1">F_SG_1</strain>
        <tissue evidence="1">Salivary glands</tissue>
    </source>
</reference>
<proteinExistence type="predicted"/>
<accession>A0AAQ4DH02</accession>
<dbReference type="Proteomes" id="UP001321473">
    <property type="component" value="Unassembled WGS sequence"/>
</dbReference>
<evidence type="ECO:0000313" key="1">
    <source>
        <dbReference type="EMBL" id="KAK8761742.1"/>
    </source>
</evidence>